<dbReference type="EMBL" id="JH431785">
    <property type="status" value="NOT_ANNOTATED_CDS"/>
    <property type="molecule type" value="Genomic_DNA"/>
</dbReference>
<dbReference type="EnsemblMetazoa" id="SMAR007389-RA">
    <property type="protein sequence ID" value="SMAR007389-PA"/>
    <property type="gene ID" value="SMAR007389"/>
</dbReference>
<dbReference type="PhylomeDB" id="T1J1H0"/>
<dbReference type="InterPro" id="IPR010849">
    <property type="entry name" value="Gonadal"/>
</dbReference>
<organism evidence="2 3">
    <name type="scientific">Strigamia maritima</name>
    <name type="common">European centipede</name>
    <name type="synonym">Geophilus maritimus</name>
    <dbReference type="NCBI Taxonomy" id="126957"/>
    <lineage>
        <taxon>Eukaryota</taxon>
        <taxon>Metazoa</taxon>
        <taxon>Ecdysozoa</taxon>
        <taxon>Arthropoda</taxon>
        <taxon>Myriapoda</taxon>
        <taxon>Chilopoda</taxon>
        <taxon>Pleurostigmophora</taxon>
        <taxon>Geophilomorpha</taxon>
        <taxon>Linotaeniidae</taxon>
        <taxon>Strigamia</taxon>
    </lineage>
</organism>
<reference evidence="3" key="1">
    <citation type="submission" date="2011-05" db="EMBL/GenBank/DDBJ databases">
        <authorList>
            <person name="Richards S.R."/>
            <person name="Qu J."/>
            <person name="Jiang H."/>
            <person name="Jhangiani S.N."/>
            <person name="Agravi P."/>
            <person name="Goodspeed R."/>
            <person name="Gross S."/>
            <person name="Mandapat C."/>
            <person name="Jackson L."/>
            <person name="Mathew T."/>
            <person name="Pu L."/>
            <person name="Thornton R."/>
            <person name="Saada N."/>
            <person name="Wilczek-Boney K.B."/>
            <person name="Lee S."/>
            <person name="Kovar C."/>
            <person name="Wu Y."/>
            <person name="Scherer S.E."/>
            <person name="Worley K.C."/>
            <person name="Muzny D.M."/>
            <person name="Gibbs R."/>
        </authorList>
    </citation>
    <scope>NUCLEOTIDE SEQUENCE</scope>
    <source>
        <strain evidence="3">Brora</strain>
    </source>
</reference>
<dbReference type="AlphaFoldDB" id="T1J1H0"/>
<dbReference type="STRING" id="126957.T1J1H0"/>
<dbReference type="Proteomes" id="UP000014500">
    <property type="component" value="Unassembled WGS sequence"/>
</dbReference>
<keyword evidence="3" id="KW-1185">Reference proteome</keyword>
<evidence type="ECO:0000256" key="1">
    <source>
        <dbReference type="ARBA" id="ARBA00005939"/>
    </source>
</evidence>
<evidence type="ECO:0000313" key="3">
    <source>
        <dbReference type="Proteomes" id="UP000014500"/>
    </source>
</evidence>
<name>T1J1H0_STRMM</name>
<reference evidence="2" key="2">
    <citation type="submission" date="2015-02" db="UniProtKB">
        <authorList>
            <consortium name="EnsemblMetazoa"/>
        </authorList>
    </citation>
    <scope>IDENTIFICATION</scope>
</reference>
<sequence>MSALFGGDELASKELLQEKHYYLFNELQNMARELPPKYQQRLPYELLSALANSLLDGTVYEIAKGLVDIQQMTEKNMCTQRIQFISAQKREMEELIKKYKELVVTSTNSNNINIIQQRLDKEKQALEKRHAEDLTRSDMKRILELDQTVSDQQVTLEKAGVPGFFVTNNPNEIRLQMYLLEFMQKLLVSH</sequence>
<dbReference type="PANTHER" id="PTHR13054">
    <property type="entry name" value="DIGEORGE SYNDROME CRITICAL REGION 6 DGCR6 FAMILY MEMBER"/>
    <property type="match status" value="1"/>
</dbReference>
<dbReference type="Pfam" id="PF07324">
    <property type="entry name" value="DGCR6"/>
    <property type="match status" value="1"/>
</dbReference>
<evidence type="ECO:0000313" key="2">
    <source>
        <dbReference type="EnsemblMetazoa" id="SMAR007389-PA"/>
    </source>
</evidence>
<protein>
    <recommendedName>
        <fullName evidence="4">Gonadal protein gdl</fullName>
    </recommendedName>
</protein>
<proteinExistence type="inferred from homology"/>
<dbReference type="eggNOG" id="KOG4810">
    <property type="taxonomic scope" value="Eukaryota"/>
</dbReference>
<accession>T1J1H0</accession>
<dbReference type="PANTHER" id="PTHR13054:SF2">
    <property type="entry name" value="PROTEIN DGCR6"/>
    <property type="match status" value="1"/>
</dbReference>
<comment type="similarity">
    <text evidence="1">Belongs to the gonadal family.</text>
</comment>
<evidence type="ECO:0008006" key="4">
    <source>
        <dbReference type="Google" id="ProtNLM"/>
    </source>
</evidence>
<dbReference type="HOGENOM" id="CLU_096921_1_0_1"/>
<dbReference type="OMA" id="CVLNESI"/>